<evidence type="ECO:0000259" key="1">
    <source>
        <dbReference type="Pfam" id="PF13556"/>
    </source>
</evidence>
<feature type="domain" description="PucR C-terminal helix-turn-helix" evidence="1">
    <location>
        <begin position="433"/>
        <end position="489"/>
    </location>
</feature>
<dbReference type="PANTHER" id="PTHR33744:SF17">
    <property type="entry name" value="CONSERVED PROTEIN"/>
    <property type="match status" value="1"/>
</dbReference>
<accession>A0ABP8K4L9</accession>
<protein>
    <recommendedName>
        <fullName evidence="1">PucR C-terminal helix-turn-helix domain-containing protein</fullName>
    </recommendedName>
</protein>
<organism evidence="2 3">
    <name type="scientific">Tsukamurella soli</name>
    <dbReference type="NCBI Taxonomy" id="644556"/>
    <lineage>
        <taxon>Bacteria</taxon>
        <taxon>Bacillati</taxon>
        <taxon>Actinomycetota</taxon>
        <taxon>Actinomycetes</taxon>
        <taxon>Mycobacteriales</taxon>
        <taxon>Tsukamurellaceae</taxon>
        <taxon>Tsukamurella</taxon>
    </lineage>
</organism>
<evidence type="ECO:0000313" key="3">
    <source>
        <dbReference type="Proteomes" id="UP001500635"/>
    </source>
</evidence>
<dbReference type="Pfam" id="PF13556">
    <property type="entry name" value="HTH_30"/>
    <property type="match status" value="1"/>
</dbReference>
<dbReference type="EMBL" id="BAABFR010000078">
    <property type="protein sequence ID" value="GAA4400248.1"/>
    <property type="molecule type" value="Genomic_DNA"/>
</dbReference>
<dbReference type="Gene3D" id="1.10.10.2840">
    <property type="entry name" value="PucR C-terminal helix-turn-helix domain"/>
    <property type="match status" value="1"/>
</dbReference>
<dbReference type="InterPro" id="IPR051448">
    <property type="entry name" value="CdaR-like_regulators"/>
</dbReference>
<reference evidence="3" key="1">
    <citation type="journal article" date="2019" name="Int. J. Syst. Evol. Microbiol.">
        <title>The Global Catalogue of Microorganisms (GCM) 10K type strain sequencing project: providing services to taxonomists for standard genome sequencing and annotation.</title>
        <authorList>
            <consortium name="The Broad Institute Genomics Platform"/>
            <consortium name="The Broad Institute Genome Sequencing Center for Infectious Disease"/>
            <person name="Wu L."/>
            <person name="Ma J."/>
        </authorList>
    </citation>
    <scope>NUCLEOTIDE SEQUENCE [LARGE SCALE GENOMIC DNA]</scope>
    <source>
        <strain evidence="3">JCM 17688</strain>
    </source>
</reference>
<dbReference type="PANTHER" id="PTHR33744">
    <property type="entry name" value="CARBOHYDRATE DIACID REGULATOR"/>
    <property type="match status" value="1"/>
</dbReference>
<sequence>MATVAELVTRAGLRSLTPDSAERVRLRPVEALYAIEPDTPVDAAAGSVAHAPSRCWSALTVPPRELAAVLASQRVLAVVVDGDDPNLPPEFVAGCRAHSLPLFVLPRAATFAQLTAALDAGAQSAASSSGGDGDVASIRRTLTDFDGQADTTSWLVLPGCVIGGTAPSDPAWALRVLGSTQVAPARRSTAATMCLSVAGPSRVLAIANPGRTALNAKRIELLGSELSAILRSIDAKRSARRGIESALIRELVEATSTAAALDPWAAALGLGVPKRVRALAVASPEEASDRDGQLTVALLDLAFQSGGSHSVGTHRGYAYALIEADPAGDDGDEFDSAVATLGELLRVQHGHRIAIGVSSTIVAGSDDLVRGLISARQLADRDARADASDSPALALPVPMAAALITEDPAKAGAMHRILLEPVIDYDRRRGTGYLTTLRTFLALDCQWNATATELGIHTNTLRYRLSRIEELTGRDLGALTDRVDYYVALCVHESAEREGRLPS</sequence>
<dbReference type="RefSeq" id="WP_344999085.1">
    <property type="nucleotide sequence ID" value="NZ_BAABFR010000078.1"/>
</dbReference>
<name>A0ABP8K4L9_9ACTN</name>
<dbReference type="InterPro" id="IPR042070">
    <property type="entry name" value="PucR_C-HTH_sf"/>
</dbReference>
<comment type="caution">
    <text evidence="2">The sequence shown here is derived from an EMBL/GenBank/DDBJ whole genome shotgun (WGS) entry which is preliminary data.</text>
</comment>
<gene>
    <name evidence="2" type="ORF">GCM10023147_38700</name>
</gene>
<dbReference type="Proteomes" id="UP001500635">
    <property type="component" value="Unassembled WGS sequence"/>
</dbReference>
<dbReference type="InterPro" id="IPR025736">
    <property type="entry name" value="PucR_C-HTH_dom"/>
</dbReference>
<keyword evidence="3" id="KW-1185">Reference proteome</keyword>
<evidence type="ECO:0000313" key="2">
    <source>
        <dbReference type="EMBL" id="GAA4400248.1"/>
    </source>
</evidence>
<proteinExistence type="predicted"/>